<keyword evidence="8" id="KW-0378">Hydrolase</keyword>
<dbReference type="GeneID" id="54779336"/>
<dbReference type="FunFam" id="3.40.140.20:FF:000003">
    <property type="entry name" value="Bifunctional purine biosynthesis protein"/>
    <property type="match status" value="1"/>
</dbReference>
<dbReference type="InterPro" id="IPR024050">
    <property type="entry name" value="AICAR_Tfase_insert_dom_sf"/>
</dbReference>
<keyword evidence="15" id="KW-1185">Reference proteome</keyword>
<keyword evidence="9" id="KW-0511">Multifunctional enzyme</keyword>
<dbReference type="NCBIfam" id="TIGR00355">
    <property type="entry name" value="purH"/>
    <property type="match status" value="1"/>
</dbReference>
<dbReference type="PROSITE" id="PS51855">
    <property type="entry name" value="MGS"/>
    <property type="match status" value="1"/>
</dbReference>
<keyword evidence="7" id="KW-0658">Purine biosynthesis</keyword>
<dbReference type="NCBIfam" id="NF005492">
    <property type="entry name" value="PRK07106.1"/>
    <property type="match status" value="1"/>
</dbReference>
<evidence type="ECO:0000256" key="8">
    <source>
        <dbReference type="ARBA" id="ARBA00022801"/>
    </source>
</evidence>
<evidence type="ECO:0000256" key="5">
    <source>
        <dbReference type="ARBA" id="ARBA00022490"/>
    </source>
</evidence>
<gene>
    <name evidence="14" type="ORF">DIURU_000683</name>
</gene>
<comment type="similarity">
    <text evidence="4">Belongs to the PurH family.</text>
</comment>
<comment type="caution">
    <text evidence="14">The sequence shown here is derived from an EMBL/GenBank/DDBJ whole genome shotgun (WGS) entry which is preliminary data.</text>
</comment>
<dbReference type="FunFam" id="3.40.50.1380:FF:000003">
    <property type="entry name" value="Bifunctional purine biosynthesis protein"/>
    <property type="match status" value="1"/>
</dbReference>
<dbReference type="InterPro" id="IPR016193">
    <property type="entry name" value="Cytidine_deaminase-like"/>
</dbReference>
<dbReference type="AlphaFoldDB" id="A0A642UWV9"/>
<dbReference type="PIRSF" id="PIRSF000414">
    <property type="entry name" value="AICARFT_IMPCHas"/>
    <property type="match status" value="1"/>
</dbReference>
<sequence length="589" mass="64433">MAHTKTAILSVYDKTGLLDLAKGLNAAGVRILASGGTAKMVREAGFPVEDVSSITHAPEMLGGRVKTLHPAVHGGILARDLESDEKDLADQGIDKVDYVVCNLYPFKETVSKAGVTIEEAVEEIDIGGVTLLRAAAKNHSRVVILSDPKDYAGFLEQLAKGDISAELRNRYALKAFESTAEYDSAISDYFRKQYSEGLSQMPLRYGANPHQKPAQAFVSQNELPFKVLSGSPGYINLLDALNSWPLVKELSASLNLPAAASFKHVSPAGVAVGVPLSEVEKKIYMVEDMEDLSPLATAYARARGADRMSSFGDFIALSNVVDVPTAKIISKEVSDGVIAPGFEDEALEILKKKKAGKYCILQIDPNFVPDLQESRQVFGVTLQQKRNDAVIKESLFKEIVSKNKELPREGVIDLIVATIALKYTQSNSVCYAKNGMTIGLGAGQQSRIHCTRLAGDKADAWWLRQHPRVLGFKWAKGVKRPEKSNAIDLYVTNQIPTTEPEKSEYESKFAEVPEPLTAEERKEWLSKLDKVALSSDAFFPFPDNVYRAARSGVKYVAAPSGSVMDKVVFAAADAHDMVYVENPIRLFHH</sequence>
<evidence type="ECO:0000256" key="11">
    <source>
        <dbReference type="ARBA" id="ARBA00050687"/>
    </source>
</evidence>
<dbReference type="GO" id="GO:0005829">
    <property type="term" value="C:cytosol"/>
    <property type="evidence" value="ECO:0007669"/>
    <property type="project" value="UniProtKB-SubCell"/>
</dbReference>
<comment type="subcellular location">
    <subcellularLocation>
        <location evidence="1">Cytoplasm</location>
        <location evidence="1">Cytosol</location>
    </subcellularLocation>
</comment>
<evidence type="ECO:0000313" key="14">
    <source>
        <dbReference type="EMBL" id="KAA8906999.1"/>
    </source>
</evidence>
<protein>
    <recommendedName>
        <fullName evidence="13">MGS-like domain-containing protein</fullName>
    </recommendedName>
</protein>
<keyword evidence="5" id="KW-0963">Cytoplasm</keyword>
<evidence type="ECO:0000256" key="2">
    <source>
        <dbReference type="ARBA" id="ARBA00004844"/>
    </source>
</evidence>
<dbReference type="Proteomes" id="UP000449547">
    <property type="component" value="Unassembled WGS sequence"/>
</dbReference>
<dbReference type="CDD" id="cd01421">
    <property type="entry name" value="IMPCH"/>
    <property type="match status" value="1"/>
</dbReference>
<dbReference type="Gene3D" id="1.10.287.440">
    <property type="match status" value="1"/>
</dbReference>
<name>A0A642UWV9_DIURU</name>
<evidence type="ECO:0000256" key="1">
    <source>
        <dbReference type="ARBA" id="ARBA00004514"/>
    </source>
</evidence>
<comment type="function">
    <text evidence="12">Bifunctional enzyme that catalyzes the last two steps of purine biosynthesis. Acts as a transformylase that incorporates a formyl group to the AMP analog AICAR (5-amino-1-(5-phospho-beta-D-ribosyl)imidazole-4-carboxamide) to produce the intermediate formyl-AICAR (FAICAR). Also catalyzes the cyclization of FAICAR to IMP.</text>
</comment>
<evidence type="ECO:0000256" key="10">
    <source>
        <dbReference type="ARBA" id="ARBA00050488"/>
    </source>
</evidence>
<dbReference type="InterPro" id="IPR002695">
    <property type="entry name" value="PurH-like"/>
</dbReference>
<proteinExistence type="inferred from homology"/>
<feature type="domain" description="MGS-like" evidence="13">
    <location>
        <begin position="1"/>
        <end position="146"/>
    </location>
</feature>
<dbReference type="SMART" id="SM00851">
    <property type="entry name" value="MGS"/>
    <property type="match status" value="1"/>
</dbReference>
<dbReference type="SUPFAM" id="SSF53927">
    <property type="entry name" value="Cytidine deaminase-like"/>
    <property type="match status" value="1"/>
</dbReference>
<dbReference type="FunFam" id="1.10.287.440:FF:000001">
    <property type="entry name" value="Bifunctional purine biosynthesis protein PURH"/>
    <property type="match status" value="1"/>
</dbReference>
<dbReference type="OrthoDB" id="6017153at2759"/>
<dbReference type="Gene3D" id="3.40.140.20">
    <property type="match status" value="2"/>
</dbReference>
<dbReference type="GO" id="GO:0003937">
    <property type="term" value="F:IMP cyclohydrolase activity"/>
    <property type="evidence" value="ECO:0007669"/>
    <property type="project" value="UniProtKB-EC"/>
</dbReference>
<evidence type="ECO:0000313" key="15">
    <source>
        <dbReference type="Proteomes" id="UP000449547"/>
    </source>
</evidence>
<organism evidence="14 15">
    <name type="scientific">Diutina rugosa</name>
    <name type="common">Yeast</name>
    <name type="synonym">Candida rugosa</name>
    <dbReference type="NCBI Taxonomy" id="5481"/>
    <lineage>
        <taxon>Eukaryota</taxon>
        <taxon>Fungi</taxon>
        <taxon>Dikarya</taxon>
        <taxon>Ascomycota</taxon>
        <taxon>Saccharomycotina</taxon>
        <taxon>Pichiomycetes</taxon>
        <taxon>Debaryomycetaceae</taxon>
        <taxon>Diutina</taxon>
    </lineage>
</organism>
<dbReference type="OMA" id="IKHNNPC"/>
<dbReference type="InterPro" id="IPR036914">
    <property type="entry name" value="MGS-like_dom_sf"/>
</dbReference>
<evidence type="ECO:0000256" key="4">
    <source>
        <dbReference type="ARBA" id="ARBA00007667"/>
    </source>
</evidence>
<reference evidence="14 15" key="1">
    <citation type="submission" date="2019-07" db="EMBL/GenBank/DDBJ databases">
        <title>Genome assembly of two rare yeast pathogens: Diutina rugosa and Trichomonascus ciferrii.</title>
        <authorList>
            <person name="Mixao V."/>
            <person name="Saus E."/>
            <person name="Hansen A."/>
            <person name="Lass-Flor C."/>
            <person name="Gabaldon T."/>
        </authorList>
    </citation>
    <scope>NUCLEOTIDE SEQUENCE [LARGE SCALE GENOMIC DNA]</scope>
    <source>
        <strain evidence="14 15">CBS 613</strain>
    </source>
</reference>
<evidence type="ECO:0000259" key="13">
    <source>
        <dbReference type="PROSITE" id="PS51855"/>
    </source>
</evidence>
<dbReference type="Gene3D" id="3.40.50.1380">
    <property type="entry name" value="Methylglyoxal synthase-like domain"/>
    <property type="match status" value="1"/>
</dbReference>
<dbReference type="VEuPathDB" id="FungiDB:DIURU_000683"/>
<comment type="pathway">
    <text evidence="2">Purine metabolism; IMP biosynthesis via de novo pathway; IMP from 5-formamido-1-(5-phospho-D-ribosyl)imidazole-4-carboxamide: step 1/1.</text>
</comment>
<evidence type="ECO:0000256" key="12">
    <source>
        <dbReference type="ARBA" id="ARBA00054363"/>
    </source>
</evidence>
<dbReference type="RefSeq" id="XP_034014350.1">
    <property type="nucleotide sequence ID" value="XM_034158958.1"/>
</dbReference>
<dbReference type="PANTHER" id="PTHR11692:SF0">
    <property type="entry name" value="BIFUNCTIONAL PURINE BIOSYNTHESIS PROTEIN ATIC"/>
    <property type="match status" value="1"/>
</dbReference>
<evidence type="ECO:0000256" key="7">
    <source>
        <dbReference type="ARBA" id="ARBA00022755"/>
    </source>
</evidence>
<comment type="pathway">
    <text evidence="3">Purine metabolism; IMP biosynthesis via de novo pathway; 5-formamido-1-(5-phospho-D-ribosyl)imidazole-4-carboxamide from 5-amino-1-(5-phospho-D-ribosyl)imidazole-4-carboxamide (10-formyl THF route): step 1/1.</text>
</comment>
<dbReference type="EMBL" id="SWFT01000027">
    <property type="protein sequence ID" value="KAA8906999.1"/>
    <property type="molecule type" value="Genomic_DNA"/>
</dbReference>
<comment type="catalytic activity">
    <reaction evidence="10">
        <text>(6R)-10-formyltetrahydrofolate + 5-amino-1-(5-phospho-beta-D-ribosyl)imidazole-4-carboxamide = 5-formamido-1-(5-phospho-D-ribosyl)imidazole-4-carboxamide + (6S)-5,6,7,8-tetrahydrofolate</text>
        <dbReference type="Rhea" id="RHEA:22192"/>
        <dbReference type="ChEBI" id="CHEBI:57453"/>
        <dbReference type="ChEBI" id="CHEBI:58467"/>
        <dbReference type="ChEBI" id="CHEBI:58475"/>
        <dbReference type="ChEBI" id="CHEBI:195366"/>
        <dbReference type="EC" id="2.1.2.3"/>
    </reaction>
</comment>
<evidence type="ECO:0000256" key="6">
    <source>
        <dbReference type="ARBA" id="ARBA00022679"/>
    </source>
</evidence>
<evidence type="ECO:0000256" key="9">
    <source>
        <dbReference type="ARBA" id="ARBA00023268"/>
    </source>
</evidence>
<keyword evidence="6" id="KW-0808">Transferase</keyword>
<dbReference type="HAMAP" id="MF_00139">
    <property type="entry name" value="PurH"/>
    <property type="match status" value="1"/>
</dbReference>
<dbReference type="Pfam" id="PF01808">
    <property type="entry name" value="AICARFT_IMPCHas"/>
    <property type="match status" value="1"/>
</dbReference>
<accession>A0A642UWV9</accession>
<dbReference type="SUPFAM" id="SSF52335">
    <property type="entry name" value="Methylglyoxal synthase-like"/>
    <property type="match status" value="1"/>
</dbReference>
<comment type="catalytic activity">
    <reaction evidence="11">
        <text>IMP + H2O = 5-formamido-1-(5-phospho-D-ribosyl)imidazole-4-carboxamide</text>
        <dbReference type="Rhea" id="RHEA:18445"/>
        <dbReference type="ChEBI" id="CHEBI:15377"/>
        <dbReference type="ChEBI" id="CHEBI:58053"/>
        <dbReference type="ChEBI" id="CHEBI:58467"/>
        <dbReference type="EC" id="3.5.4.10"/>
    </reaction>
</comment>
<dbReference type="InterPro" id="IPR024051">
    <property type="entry name" value="AICAR_Tfase_dup_dom_sf"/>
</dbReference>
<dbReference type="Pfam" id="PF02142">
    <property type="entry name" value="MGS"/>
    <property type="match status" value="1"/>
</dbReference>
<dbReference type="PANTHER" id="PTHR11692">
    <property type="entry name" value="BIFUNCTIONAL PURINE BIOSYNTHESIS PROTEIN PURH"/>
    <property type="match status" value="1"/>
</dbReference>
<dbReference type="GO" id="GO:0006189">
    <property type="term" value="P:'de novo' IMP biosynthetic process"/>
    <property type="evidence" value="ECO:0007669"/>
    <property type="project" value="UniProtKB-UniPathway"/>
</dbReference>
<dbReference type="InterPro" id="IPR011607">
    <property type="entry name" value="MGS-like_dom"/>
</dbReference>
<dbReference type="GO" id="GO:0004643">
    <property type="term" value="F:phosphoribosylaminoimidazolecarboxamide formyltransferase activity"/>
    <property type="evidence" value="ECO:0007669"/>
    <property type="project" value="UniProtKB-EC"/>
</dbReference>
<dbReference type="UniPathway" id="UPA00074">
    <property type="reaction ID" value="UER00133"/>
</dbReference>
<evidence type="ECO:0000256" key="3">
    <source>
        <dbReference type="ARBA" id="ARBA00004954"/>
    </source>
</evidence>
<dbReference type="SMART" id="SM00798">
    <property type="entry name" value="AICARFT_IMPCHas"/>
    <property type="match status" value="1"/>
</dbReference>